<evidence type="ECO:0008006" key="3">
    <source>
        <dbReference type="Google" id="ProtNLM"/>
    </source>
</evidence>
<name>A0A4Y7RAG5_9FIRM</name>
<sequence length="112" mass="13240">MAGKFEWRKFSEVDLRDVFFDSLKSDYEEFTTWFKKKGEGGERALVFNDDRGVGSFVYLKEENEQILLIDKILPAIPRIKIGTFRLAERFRSTEIRRRCTWCFALEMAGTKI</sequence>
<dbReference type="RefSeq" id="WP_190258425.1">
    <property type="nucleotide sequence ID" value="NZ_QFGA01000002.1"/>
</dbReference>
<gene>
    <name evidence="1" type="ORF">Psch_02704</name>
</gene>
<dbReference type="AlphaFoldDB" id="A0A4Y7RAG5"/>
<protein>
    <recommendedName>
        <fullName evidence="3">N-acetyltransferase domain-containing protein</fullName>
    </recommendedName>
</protein>
<comment type="caution">
    <text evidence="1">The sequence shown here is derived from an EMBL/GenBank/DDBJ whole genome shotgun (WGS) entry which is preliminary data.</text>
</comment>
<accession>A0A4Y7RAG5</accession>
<dbReference type="EMBL" id="QFGA01000002">
    <property type="protein sequence ID" value="TEB05663.1"/>
    <property type="molecule type" value="Genomic_DNA"/>
</dbReference>
<organism evidence="1 2">
    <name type="scientific">Pelotomaculum schinkii</name>
    <dbReference type="NCBI Taxonomy" id="78350"/>
    <lineage>
        <taxon>Bacteria</taxon>
        <taxon>Bacillati</taxon>
        <taxon>Bacillota</taxon>
        <taxon>Clostridia</taxon>
        <taxon>Eubacteriales</taxon>
        <taxon>Desulfotomaculaceae</taxon>
        <taxon>Pelotomaculum</taxon>
    </lineage>
</organism>
<reference evidence="1 2" key="1">
    <citation type="journal article" date="2018" name="Environ. Microbiol.">
        <title>Novel energy conservation strategies and behaviour of Pelotomaculum schinkii driving syntrophic propionate catabolism.</title>
        <authorList>
            <person name="Hidalgo-Ahumada C.A.P."/>
            <person name="Nobu M.K."/>
            <person name="Narihiro T."/>
            <person name="Tamaki H."/>
            <person name="Liu W.T."/>
            <person name="Kamagata Y."/>
            <person name="Stams A.J.M."/>
            <person name="Imachi H."/>
            <person name="Sousa D.Z."/>
        </authorList>
    </citation>
    <scope>NUCLEOTIDE SEQUENCE [LARGE SCALE GENOMIC DNA]</scope>
    <source>
        <strain evidence="1 2">HH</strain>
    </source>
</reference>
<evidence type="ECO:0000313" key="2">
    <source>
        <dbReference type="Proteomes" id="UP000298324"/>
    </source>
</evidence>
<evidence type="ECO:0000313" key="1">
    <source>
        <dbReference type="EMBL" id="TEB05663.1"/>
    </source>
</evidence>
<proteinExistence type="predicted"/>
<dbReference type="Proteomes" id="UP000298324">
    <property type="component" value="Unassembled WGS sequence"/>
</dbReference>
<keyword evidence="2" id="KW-1185">Reference proteome</keyword>